<proteinExistence type="predicted"/>
<protein>
    <submittedName>
        <fullName evidence="3">Uncharacterized protein</fullName>
    </submittedName>
</protein>
<reference evidence="3" key="1">
    <citation type="journal article" date="2015" name="BMC Genomics">
        <title>Transcriptome profiling of a Rhizobium leguminosarum bv. trifolii rosR mutant reveals the role of the transcriptional regulator RosR in motility, synthesis of cell-surface components, and other cellular processes.</title>
        <authorList>
            <person name="Rachwal K."/>
            <person name="Matczynska E."/>
            <person name="Janczarek M."/>
        </authorList>
    </citation>
    <scope>NUCLEOTIDE SEQUENCE</scope>
    <source>
        <strain evidence="3">Rt24.2</strain>
    </source>
</reference>
<organism evidence="3">
    <name type="scientific">Rhizobium leguminosarum bv. trifolii</name>
    <dbReference type="NCBI Taxonomy" id="386"/>
    <lineage>
        <taxon>Bacteria</taxon>
        <taxon>Pseudomonadati</taxon>
        <taxon>Pseudomonadota</taxon>
        <taxon>Alphaproteobacteria</taxon>
        <taxon>Hyphomicrobiales</taxon>
        <taxon>Rhizobiaceae</taxon>
        <taxon>Rhizobium/Agrobacterium group</taxon>
        <taxon>Rhizobium</taxon>
    </lineage>
</organism>
<keyword evidence="2" id="KW-0472">Membrane</keyword>
<feature type="compositionally biased region" description="Basic residues" evidence="1">
    <location>
        <begin position="1"/>
        <end position="11"/>
    </location>
</feature>
<dbReference type="EMBL" id="KX490470">
    <property type="protein sequence ID" value="AOO92834.1"/>
    <property type="molecule type" value="Genomic_DNA"/>
</dbReference>
<keyword evidence="2" id="KW-1133">Transmembrane helix</keyword>
<feature type="transmembrane region" description="Helical" evidence="2">
    <location>
        <begin position="31"/>
        <end position="49"/>
    </location>
</feature>
<reference evidence="3" key="2">
    <citation type="journal article" date="2016" name="Front. Microbiol.">
        <title>The Regulatory Protein RosR Affects Rhizobium leguminosarum bv. trifolii Protein Profiles, Cell Surface Properties, and Symbiosis with Clover.</title>
        <authorList>
            <person name="Rachwal K."/>
            <person name="Boguszewska A."/>
            <person name="Kopcinska J."/>
            <person name="Karas M."/>
            <person name="Tchorzewski M."/>
            <person name="Janczarek M."/>
        </authorList>
    </citation>
    <scope>NUCLEOTIDE SEQUENCE</scope>
    <source>
        <strain evidence="3">Rt24.2</strain>
    </source>
</reference>
<keyword evidence="2" id="KW-0812">Transmembrane</keyword>
<sequence length="51" mass="5533">MILRHRLRNAFHSRPGAPGRGNGPRPQASDIILVMMAGLLVIAAIFKILQG</sequence>
<name>A0A1C9I1G5_RHILT</name>
<evidence type="ECO:0000256" key="1">
    <source>
        <dbReference type="SAM" id="MobiDB-lite"/>
    </source>
</evidence>
<evidence type="ECO:0000256" key="2">
    <source>
        <dbReference type="SAM" id="Phobius"/>
    </source>
</evidence>
<dbReference type="AlphaFoldDB" id="A0A1C9I1G5"/>
<feature type="region of interest" description="Disordered" evidence="1">
    <location>
        <begin position="1"/>
        <end position="24"/>
    </location>
</feature>
<accession>A0A1C9I1G5</accession>
<evidence type="ECO:0000313" key="3">
    <source>
        <dbReference type="EMBL" id="AOO92834.1"/>
    </source>
</evidence>